<comment type="caution">
    <text evidence="2">The sequence shown here is derived from an EMBL/GenBank/DDBJ whole genome shotgun (WGS) entry which is preliminary data.</text>
</comment>
<dbReference type="EMBL" id="WJHE01000556">
    <property type="protein sequence ID" value="MST33314.1"/>
    <property type="molecule type" value="Genomic_DNA"/>
</dbReference>
<evidence type="ECO:0000313" key="3">
    <source>
        <dbReference type="Proteomes" id="UP000437736"/>
    </source>
</evidence>
<organism evidence="2 3">
    <name type="scientific">Acidiferrimicrobium australe</name>
    <dbReference type="NCBI Taxonomy" id="2664430"/>
    <lineage>
        <taxon>Bacteria</taxon>
        <taxon>Bacillati</taxon>
        <taxon>Actinomycetota</taxon>
        <taxon>Acidimicrobiia</taxon>
        <taxon>Acidimicrobiales</taxon>
        <taxon>Acidimicrobiaceae</taxon>
        <taxon>Acidiferrimicrobium</taxon>
    </lineage>
</organism>
<evidence type="ECO:0000313" key="2">
    <source>
        <dbReference type="EMBL" id="MST33314.1"/>
    </source>
</evidence>
<protein>
    <submittedName>
        <fullName evidence="2">Uncharacterized protein</fullName>
    </submittedName>
</protein>
<keyword evidence="3" id="KW-1185">Reference proteome</keyword>
<dbReference type="Proteomes" id="UP000437736">
    <property type="component" value="Unassembled WGS sequence"/>
</dbReference>
<reference evidence="2 3" key="1">
    <citation type="submission" date="2019-11" db="EMBL/GenBank/DDBJ databases">
        <title>Acidiferrimicrobium australis gen. nov., sp. nov., an acidophilic and obligately heterotrophic, member of the Actinobacteria that catalyses dissimilatory oxido- reduction of iron isolated from metal-rich acidic water in Chile.</title>
        <authorList>
            <person name="Gonzalez D."/>
            <person name="Huber K."/>
            <person name="Hedrich S."/>
            <person name="Rojas-Villalobos C."/>
            <person name="Quatrini R."/>
            <person name="Dinamarca M.A."/>
            <person name="Schwarz A."/>
            <person name="Canales C."/>
            <person name="Nancucheo I."/>
        </authorList>
    </citation>
    <scope>NUCLEOTIDE SEQUENCE [LARGE SCALE GENOMIC DNA]</scope>
    <source>
        <strain evidence="2 3">USS-CCA1</strain>
    </source>
</reference>
<sequence>MASTTRELGLRQVRNLTGWLAAGSLAAAVFFGVAAASSHPAKTVKSSLGNSSLGNGNGSGLGTTGGDGEGGDDGSGSTGATGASGGTGAGVSLPSSRWDTDWFWCSRAFGVQRPGVRR</sequence>
<feature type="region of interest" description="Disordered" evidence="1">
    <location>
        <begin position="43"/>
        <end position="97"/>
    </location>
</feature>
<name>A0ABW9QTY5_9ACTN</name>
<gene>
    <name evidence="2" type="ORF">GHK86_11365</name>
</gene>
<feature type="compositionally biased region" description="Gly residues" evidence="1">
    <location>
        <begin position="55"/>
        <end position="89"/>
    </location>
</feature>
<accession>A0ABW9QTY5</accession>
<evidence type="ECO:0000256" key="1">
    <source>
        <dbReference type="SAM" id="MobiDB-lite"/>
    </source>
</evidence>
<proteinExistence type="predicted"/>
<feature type="non-terminal residue" evidence="2">
    <location>
        <position position="118"/>
    </location>
</feature>